<reference evidence="1" key="1">
    <citation type="submission" date="2021-06" db="EMBL/GenBank/DDBJ databases">
        <authorList>
            <person name="Kallberg Y."/>
            <person name="Tangrot J."/>
            <person name="Rosling A."/>
        </authorList>
    </citation>
    <scope>NUCLEOTIDE SEQUENCE</scope>
    <source>
        <strain evidence="1">MA461A</strain>
    </source>
</reference>
<evidence type="ECO:0000313" key="1">
    <source>
        <dbReference type="EMBL" id="CAG8845721.1"/>
    </source>
</evidence>
<sequence length="169" mass="18917">NQICLNKGVIIDSDGMLYENGECTDVRLPSILIDSFGGMLCLPDGVFFLGKKGNGSKLLIRTCYLQLCELIESNRKNDGPASIGCTITGTPVLQCNETIFYQFLPDGNVQRGDSLQFYETLNNPNNFLLVDAQALTFQYNAYMILLTSPKVERFNEAVKWPGFTQYFMP</sequence>
<gene>
    <name evidence="1" type="ORF">RPERSI_LOCUS33794</name>
</gene>
<name>A0ACA9SPP1_9GLOM</name>
<feature type="non-terminal residue" evidence="1">
    <location>
        <position position="169"/>
    </location>
</feature>
<protein>
    <submittedName>
        <fullName evidence="1">34028_t:CDS:1</fullName>
    </submittedName>
</protein>
<comment type="caution">
    <text evidence="1">The sequence shown here is derived from an EMBL/GenBank/DDBJ whole genome shotgun (WGS) entry which is preliminary data.</text>
</comment>
<accession>A0ACA9SPP1</accession>
<organism evidence="1 2">
    <name type="scientific">Racocetra persica</name>
    <dbReference type="NCBI Taxonomy" id="160502"/>
    <lineage>
        <taxon>Eukaryota</taxon>
        <taxon>Fungi</taxon>
        <taxon>Fungi incertae sedis</taxon>
        <taxon>Mucoromycota</taxon>
        <taxon>Glomeromycotina</taxon>
        <taxon>Glomeromycetes</taxon>
        <taxon>Diversisporales</taxon>
        <taxon>Gigasporaceae</taxon>
        <taxon>Racocetra</taxon>
    </lineage>
</organism>
<proteinExistence type="predicted"/>
<feature type="non-terminal residue" evidence="1">
    <location>
        <position position="1"/>
    </location>
</feature>
<dbReference type="Proteomes" id="UP000789920">
    <property type="component" value="Unassembled WGS sequence"/>
</dbReference>
<keyword evidence="2" id="KW-1185">Reference proteome</keyword>
<dbReference type="EMBL" id="CAJVQC010148004">
    <property type="protein sequence ID" value="CAG8845721.1"/>
    <property type="molecule type" value="Genomic_DNA"/>
</dbReference>
<evidence type="ECO:0000313" key="2">
    <source>
        <dbReference type="Proteomes" id="UP000789920"/>
    </source>
</evidence>